<gene>
    <name evidence="2" type="ORF">BST42_13785</name>
</gene>
<reference evidence="2 3" key="1">
    <citation type="submission" date="2016-12" db="EMBL/GenBank/DDBJ databases">
        <title>The new phylogeny of genus Mycobacterium.</title>
        <authorList>
            <person name="Tortoli E."/>
            <person name="Trovato A."/>
            <person name="Cirillo D.M."/>
        </authorList>
    </citation>
    <scope>NUCLEOTIDE SEQUENCE [LARGE SCALE GENOMIC DNA]</scope>
    <source>
        <strain evidence="2 3">DSM 44223</strain>
    </source>
</reference>
<dbReference type="Proteomes" id="UP000192534">
    <property type="component" value="Unassembled WGS sequence"/>
</dbReference>
<evidence type="ECO:0000313" key="2">
    <source>
        <dbReference type="EMBL" id="ORB53079.1"/>
    </source>
</evidence>
<evidence type="ECO:0000256" key="1">
    <source>
        <dbReference type="SAM" id="SignalP"/>
    </source>
</evidence>
<keyword evidence="1" id="KW-0732">Signal</keyword>
<dbReference type="RefSeq" id="WP_083119345.1">
    <property type="nucleotide sequence ID" value="NZ_JACKUO010000011.1"/>
</dbReference>
<protein>
    <submittedName>
        <fullName evidence="2">Uncharacterized protein</fullName>
    </submittedName>
</protein>
<sequence>MAVIKTALSIAALAIGLTMGAAPAIAIADPPPPDQNVGEPAPDWAPRKPAEVWAGHPVVWTHMWGGRWGVWINDQFITLSSNPVTNGG</sequence>
<dbReference type="OrthoDB" id="4753240at2"/>
<dbReference type="AlphaFoldDB" id="A0A1X0IVW3"/>
<accession>A0A1X0IVW3</accession>
<evidence type="ECO:0000313" key="3">
    <source>
        <dbReference type="Proteomes" id="UP000192534"/>
    </source>
</evidence>
<feature type="signal peptide" evidence="1">
    <location>
        <begin position="1"/>
        <end position="28"/>
    </location>
</feature>
<feature type="chain" id="PRO_5012732894" evidence="1">
    <location>
        <begin position="29"/>
        <end position="88"/>
    </location>
</feature>
<organism evidence="2 3">
    <name type="scientific">Mycolicibacterium rhodesiae</name>
    <name type="common">Mycobacterium rhodesiae</name>
    <dbReference type="NCBI Taxonomy" id="36814"/>
    <lineage>
        <taxon>Bacteria</taxon>
        <taxon>Bacillati</taxon>
        <taxon>Actinomycetota</taxon>
        <taxon>Actinomycetes</taxon>
        <taxon>Mycobacteriales</taxon>
        <taxon>Mycobacteriaceae</taxon>
        <taxon>Mycolicibacterium</taxon>
    </lineage>
</organism>
<dbReference type="EMBL" id="MVIH01000005">
    <property type="protein sequence ID" value="ORB53079.1"/>
    <property type="molecule type" value="Genomic_DNA"/>
</dbReference>
<comment type="caution">
    <text evidence="2">The sequence shown here is derived from an EMBL/GenBank/DDBJ whole genome shotgun (WGS) entry which is preliminary data.</text>
</comment>
<proteinExistence type="predicted"/>
<name>A0A1X0IVW3_MYCRH</name>
<keyword evidence="3" id="KW-1185">Reference proteome</keyword>